<dbReference type="InterPro" id="IPR010981">
    <property type="entry name" value="SinR/SinI_dimer_dom"/>
</dbReference>
<dbReference type="GO" id="GO:0006355">
    <property type="term" value="P:regulation of DNA-templated transcription"/>
    <property type="evidence" value="ECO:0007669"/>
    <property type="project" value="InterPro"/>
</dbReference>
<name>A0A942TPQ5_9BACI</name>
<organism evidence="2 3">
    <name type="scientific">Lederbergia citrisecunda</name>
    <dbReference type="NCBI Taxonomy" id="2833583"/>
    <lineage>
        <taxon>Bacteria</taxon>
        <taxon>Bacillati</taxon>
        <taxon>Bacillota</taxon>
        <taxon>Bacilli</taxon>
        <taxon>Bacillales</taxon>
        <taxon>Bacillaceae</taxon>
        <taxon>Lederbergia</taxon>
    </lineage>
</organism>
<keyword evidence="3" id="KW-1185">Reference proteome</keyword>
<dbReference type="SUPFAM" id="SSF47406">
    <property type="entry name" value="SinR repressor dimerisation domain-like"/>
    <property type="match status" value="1"/>
</dbReference>
<gene>
    <name evidence="2" type="ORF">KHA93_21985</name>
</gene>
<accession>A0A942TPQ5</accession>
<sequence>MELDKEWLTLILEAKKMGFDKDEIRDFFKEKGTKDFRTDR</sequence>
<dbReference type="Proteomes" id="UP000682713">
    <property type="component" value="Unassembled WGS sequence"/>
</dbReference>
<proteinExistence type="predicted"/>
<evidence type="ECO:0000313" key="3">
    <source>
        <dbReference type="Proteomes" id="UP000682713"/>
    </source>
</evidence>
<reference evidence="2 3" key="1">
    <citation type="submission" date="2021-05" db="EMBL/GenBank/DDBJ databases">
        <title>Novel Bacillus species.</title>
        <authorList>
            <person name="Liu G."/>
        </authorList>
    </citation>
    <scope>NUCLEOTIDE SEQUENCE [LARGE SCALE GENOMIC DNA]</scope>
    <source>
        <strain evidence="2 3">FJAT-49732</strain>
    </source>
</reference>
<dbReference type="EMBL" id="JAGYPJ010000001">
    <property type="protein sequence ID" value="MBS4202286.1"/>
    <property type="molecule type" value="Genomic_DNA"/>
</dbReference>
<feature type="domain" description="Sin" evidence="1">
    <location>
        <begin position="1"/>
        <end position="32"/>
    </location>
</feature>
<evidence type="ECO:0000313" key="2">
    <source>
        <dbReference type="EMBL" id="MBS4202286.1"/>
    </source>
</evidence>
<protein>
    <submittedName>
        <fullName evidence="2">Anti-repressor SinI family protein</fullName>
    </submittedName>
</protein>
<comment type="caution">
    <text evidence="2">The sequence shown here is derived from an EMBL/GenBank/DDBJ whole genome shotgun (WGS) entry which is preliminary data.</text>
</comment>
<dbReference type="InterPro" id="IPR036281">
    <property type="entry name" value="SinR/SinI_dimer_dom_sf"/>
</dbReference>
<dbReference type="AlphaFoldDB" id="A0A942TPQ5"/>
<dbReference type="GO" id="GO:0046983">
    <property type="term" value="F:protein dimerization activity"/>
    <property type="evidence" value="ECO:0007669"/>
    <property type="project" value="InterPro"/>
</dbReference>
<evidence type="ECO:0000259" key="1">
    <source>
        <dbReference type="PROSITE" id="PS51500"/>
    </source>
</evidence>
<dbReference type="PROSITE" id="PS51500">
    <property type="entry name" value="SIN"/>
    <property type="match status" value="1"/>
</dbReference>
<dbReference type="Pfam" id="PF08671">
    <property type="entry name" value="SinI"/>
    <property type="match status" value="1"/>
</dbReference>